<feature type="chain" id="PRO_5043742868" evidence="2">
    <location>
        <begin position="20"/>
        <end position="562"/>
    </location>
</feature>
<proteinExistence type="predicted"/>
<evidence type="ECO:0000256" key="1">
    <source>
        <dbReference type="SAM" id="MobiDB-lite"/>
    </source>
</evidence>
<evidence type="ECO:0000313" key="4">
    <source>
        <dbReference type="Proteomes" id="UP001162156"/>
    </source>
</evidence>
<evidence type="ECO:0000313" key="3">
    <source>
        <dbReference type="EMBL" id="KAJ8927097.1"/>
    </source>
</evidence>
<gene>
    <name evidence="3" type="ORF">NQ314_020369</name>
</gene>
<protein>
    <submittedName>
        <fullName evidence="3">Uncharacterized protein</fullName>
    </submittedName>
</protein>
<evidence type="ECO:0000256" key="2">
    <source>
        <dbReference type="SAM" id="SignalP"/>
    </source>
</evidence>
<dbReference type="EMBL" id="JANEYF010005719">
    <property type="protein sequence ID" value="KAJ8927097.1"/>
    <property type="molecule type" value="Genomic_DNA"/>
</dbReference>
<feature type="signal peptide" evidence="2">
    <location>
        <begin position="1"/>
        <end position="19"/>
    </location>
</feature>
<reference evidence="3" key="1">
    <citation type="journal article" date="2023" name="Insect Mol. Biol.">
        <title>Genome sequencing provides insights into the evolution of gene families encoding plant cell wall-degrading enzymes in longhorned beetles.</title>
        <authorList>
            <person name="Shin N.R."/>
            <person name="Okamura Y."/>
            <person name="Kirsch R."/>
            <person name="Pauchet Y."/>
        </authorList>
    </citation>
    <scope>NUCLEOTIDE SEQUENCE</scope>
    <source>
        <strain evidence="3">RBIC_L_NR</strain>
    </source>
</reference>
<accession>A0AAV8WLC9</accession>
<comment type="caution">
    <text evidence="3">The sequence shown here is derived from an EMBL/GenBank/DDBJ whole genome shotgun (WGS) entry which is preliminary data.</text>
</comment>
<feature type="region of interest" description="Disordered" evidence="1">
    <location>
        <begin position="24"/>
        <end position="43"/>
    </location>
</feature>
<sequence>MKFQEILLISSALFVSINAENKDNKHEHHLHEKSYQSKPQEKSHNRYHILNRHKQSETENQRNHHFQKLVYRDGNQNYSNDANGKPAPNSLGLQIDYNAIAGLIGVVNKSSNIALIFDSHNVAAILNGQSGVITIVDIHSSMIYRISNAQENGISLKSGFDVYFQNLSSLQDLLNIGQQCQQKYNFSNISPSVLNEMSSDLGSLGGLNSLDGLKQTSLFTSELKGSLAFLYKGKGTFKIFKSLQWFVGLNFAFAKLFDNTRESLQSEKLDLGPVFGASSVIEALLNFLSQIAKYEDLSKLLRRDLSSPEKWLNVIADASKASNDGVDGLITVLSNIIDVFRGKGSVSTVINSLINYNPHSDGNSFNLSQIINQALDIIQRQNELFNNFSAFEVIFNILKDLNNNNFIWNSVNIRDVIKLLEFENPREVIQTIVKIISQGIPHIIDYLKNIPVYGNIVQTVLREANFSQIFTNDFNPTSFLSKLPVIGNVLRQIFTSLVNSNPISQGFNNILGSNLTHGVFGNIGGSIINGTSEIGSGIEHGISSFLGTITSGFFRSRLRYVI</sequence>
<dbReference type="Proteomes" id="UP001162156">
    <property type="component" value="Unassembled WGS sequence"/>
</dbReference>
<organism evidence="3 4">
    <name type="scientific">Rhamnusium bicolor</name>
    <dbReference type="NCBI Taxonomy" id="1586634"/>
    <lineage>
        <taxon>Eukaryota</taxon>
        <taxon>Metazoa</taxon>
        <taxon>Ecdysozoa</taxon>
        <taxon>Arthropoda</taxon>
        <taxon>Hexapoda</taxon>
        <taxon>Insecta</taxon>
        <taxon>Pterygota</taxon>
        <taxon>Neoptera</taxon>
        <taxon>Endopterygota</taxon>
        <taxon>Coleoptera</taxon>
        <taxon>Polyphaga</taxon>
        <taxon>Cucujiformia</taxon>
        <taxon>Chrysomeloidea</taxon>
        <taxon>Cerambycidae</taxon>
        <taxon>Lepturinae</taxon>
        <taxon>Rhagiini</taxon>
        <taxon>Rhamnusium</taxon>
    </lineage>
</organism>
<keyword evidence="2" id="KW-0732">Signal</keyword>
<keyword evidence="4" id="KW-1185">Reference proteome</keyword>
<dbReference type="AlphaFoldDB" id="A0AAV8WLC9"/>
<name>A0AAV8WLC9_9CUCU</name>